<reference evidence="4 5" key="1">
    <citation type="submission" date="2019-08" db="EMBL/GenBank/DDBJ databases">
        <title>Draft genome sequences of two oriental melons (Cucumis melo L. var makuwa).</title>
        <authorList>
            <person name="Kwon S.-Y."/>
        </authorList>
    </citation>
    <scope>NUCLEOTIDE SEQUENCE [LARGE SCALE GENOMIC DNA]</scope>
    <source>
        <strain evidence="5">cv. Chang Bougi</strain>
        <strain evidence="4">cv. SW 3</strain>
        <tissue evidence="2">Leaf</tissue>
    </source>
</reference>
<feature type="region of interest" description="Disordered" evidence="1">
    <location>
        <begin position="68"/>
        <end position="124"/>
    </location>
</feature>
<accession>A0A5A7T3Q3</accession>
<dbReference type="Proteomes" id="UP000321393">
    <property type="component" value="Unassembled WGS sequence"/>
</dbReference>
<evidence type="ECO:0000313" key="2">
    <source>
        <dbReference type="EMBL" id="KAA0037418.1"/>
    </source>
</evidence>
<dbReference type="EMBL" id="SSTD01018828">
    <property type="protein sequence ID" value="TYJ97496.1"/>
    <property type="molecule type" value="Genomic_DNA"/>
</dbReference>
<dbReference type="AlphaFoldDB" id="A0A5A7T3Q3"/>
<comment type="caution">
    <text evidence="2">The sequence shown here is derived from an EMBL/GenBank/DDBJ whole genome shotgun (WGS) entry which is preliminary data.</text>
</comment>
<name>A0A5A7T3Q3_CUCMM</name>
<proteinExistence type="predicted"/>
<gene>
    <name evidence="3" type="ORF">E5676_scaffold85G00010</name>
    <name evidence="2" type="ORF">E6C27_scaffold278G001300</name>
</gene>
<sequence length="452" mass="50530">MSEETHATFERGECSRKPKQSTEEIPDYFLRFQELIMANNQCLNQKLNKLIKDVEYLKNMFKEKVTETMENNENIQRDDNNDGGEGDTKNENVDNEADRDVTNQPDGNDKNENEGQEGGQNDLLDDVVYNTAILNEVDKIKKEAIKMKKKKLEKRAAETHVAVRTATFTVEIPMARHGHFWSLARLPLPLPRPLPEIHDMERTGNPVRLRSHKWEQPRRVSPSCLCHKGSDPEGHPCGVVLKCITRNACGLMILVVELVVEISYLEIWSTSPNSKKNVLSKQRGPKWTKKLGGSKKAWRLGWKRRDRLDLRAGVGSACGRRGTRLTWKSTREEGRWHGFRHLANVRRRGWWVGAGARAWSGTQTWSATRSDAVCGSGHGATRLASWGRATRLTSQSGAFNSLGTSGGAARLSFASFDDQHAACDGVANRAAGFMAAVGGNSRLAAGEMRLRG</sequence>
<organism evidence="2 4">
    <name type="scientific">Cucumis melo var. makuwa</name>
    <name type="common">Oriental melon</name>
    <dbReference type="NCBI Taxonomy" id="1194695"/>
    <lineage>
        <taxon>Eukaryota</taxon>
        <taxon>Viridiplantae</taxon>
        <taxon>Streptophyta</taxon>
        <taxon>Embryophyta</taxon>
        <taxon>Tracheophyta</taxon>
        <taxon>Spermatophyta</taxon>
        <taxon>Magnoliopsida</taxon>
        <taxon>eudicotyledons</taxon>
        <taxon>Gunneridae</taxon>
        <taxon>Pentapetalae</taxon>
        <taxon>rosids</taxon>
        <taxon>fabids</taxon>
        <taxon>Cucurbitales</taxon>
        <taxon>Cucurbitaceae</taxon>
        <taxon>Benincaseae</taxon>
        <taxon>Cucumis</taxon>
    </lineage>
</organism>
<dbReference type="EMBL" id="SSTE01018943">
    <property type="protein sequence ID" value="KAA0037418.1"/>
    <property type="molecule type" value="Genomic_DNA"/>
</dbReference>
<feature type="compositionally biased region" description="Basic and acidic residues" evidence="1">
    <location>
        <begin position="75"/>
        <end position="113"/>
    </location>
</feature>
<protein>
    <submittedName>
        <fullName evidence="2">Uncharacterized protein</fullName>
    </submittedName>
</protein>
<feature type="region of interest" description="Disordered" evidence="1">
    <location>
        <begin position="1"/>
        <end position="21"/>
    </location>
</feature>
<evidence type="ECO:0000313" key="4">
    <source>
        <dbReference type="Proteomes" id="UP000321393"/>
    </source>
</evidence>
<evidence type="ECO:0000256" key="1">
    <source>
        <dbReference type="SAM" id="MobiDB-lite"/>
    </source>
</evidence>
<evidence type="ECO:0000313" key="3">
    <source>
        <dbReference type="EMBL" id="TYJ97496.1"/>
    </source>
</evidence>
<evidence type="ECO:0000313" key="5">
    <source>
        <dbReference type="Proteomes" id="UP000321947"/>
    </source>
</evidence>
<dbReference type="Proteomes" id="UP000321947">
    <property type="component" value="Unassembled WGS sequence"/>
</dbReference>